<dbReference type="GO" id="GO:0003676">
    <property type="term" value="F:nucleic acid binding"/>
    <property type="evidence" value="ECO:0007669"/>
    <property type="project" value="InterPro"/>
</dbReference>
<dbReference type="GO" id="GO:0015074">
    <property type="term" value="P:DNA integration"/>
    <property type="evidence" value="ECO:0007669"/>
    <property type="project" value="InterPro"/>
</dbReference>
<comment type="caution">
    <text evidence="9">The sequence shown here is derived from an EMBL/GenBank/DDBJ whole genome shotgun (WGS) entry which is preliminary data.</text>
</comment>
<keyword evidence="4" id="KW-0378">Hydrolase</keyword>
<dbReference type="SUPFAM" id="SSF53098">
    <property type="entry name" value="Ribonuclease H-like"/>
    <property type="match status" value="1"/>
</dbReference>
<dbReference type="PANTHER" id="PTHR37984">
    <property type="entry name" value="PROTEIN CBG26694"/>
    <property type="match status" value="1"/>
</dbReference>
<dbReference type="SUPFAM" id="SSF57756">
    <property type="entry name" value="Retrovirus zinc finger-like domains"/>
    <property type="match status" value="1"/>
</dbReference>
<dbReference type="Pfam" id="PF00665">
    <property type="entry name" value="rve"/>
    <property type="match status" value="1"/>
</dbReference>
<gene>
    <name evidence="9" type="ORF">AX774_g5946</name>
</gene>
<feature type="region of interest" description="Disordered" evidence="6">
    <location>
        <begin position="138"/>
        <end position="162"/>
    </location>
</feature>
<evidence type="ECO:0000256" key="1">
    <source>
        <dbReference type="ARBA" id="ARBA00022679"/>
    </source>
</evidence>
<dbReference type="AlphaFoldDB" id="A0A1R1PI05"/>
<name>A0A1R1PI05_ZANCU</name>
<evidence type="ECO:0000256" key="2">
    <source>
        <dbReference type="ARBA" id="ARBA00022695"/>
    </source>
</evidence>
<keyword evidence="1" id="KW-0808">Transferase</keyword>
<evidence type="ECO:0000256" key="3">
    <source>
        <dbReference type="ARBA" id="ARBA00022722"/>
    </source>
</evidence>
<evidence type="ECO:0000256" key="6">
    <source>
        <dbReference type="SAM" id="MobiDB-lite"/>
    </source>
</evidence>
<dbReference type="InterPro" id="IPR001878">
    <property type="entry name" value="Znf_CCHC"/>
</dbReference>
<feature type="compositionally biased region" description="Low complexity" evidence="6">
    <location>
        <begin position="93"/>
        <end position="104"/>
    </location>
</feature>
<dbReference type="Gene3D" id="1.10.340.70">
    <property type="match status" value="1"/>
</dbReference>
<feature type="compositionally biased region" description="Polar residues" evidence="6">
    <location>
        <begin position="66"/>
        <end position="80"/>
    </location>
</feature>
<evidence type="ECO:0000313" key="10">
    <source>
        <dbReference type="Proteomes" id="UP000188320"/>
    </source>
</evidence>
<keyword evidence="10" id="KW-1185">Reference proteome</keyword>
<organism evidence="9 10">
    <name type="scientific">Zancudomyces culisetae</name>
    <name type="common">Gut fungus</name>
    <name type="synonym">Smittium culisetae</name>
    <dbReference type="NCBI Taxonomy" id="1213189"/>
    <lineage>
        <taxon>Eukaryota</taxon>
        <taxon>Fungi</taxon>
        <taxon>Fungi incertae sedis</taxon>
        <taxon>Zoopagomycota</taxon>
        <taxon>Kickxellomycotina</taxon>
        <taxon>Harpellomycetes</taxon>
        <taxon>Harpellales</taxon>
        <taxon>Legeriomycetaceae</taxon>
        <taxon>Zancudomyces</taxon>
    </lineage>
</organism>
<keyword evidence="2" id="KW-0548">Nucleotidyltransferase</keyword>
<dbReference type="GO" id="GO:0008270">
    <property type="term" value="F:zinc ion binding"/>
    <property type="evidence" value="ECO:0007669"/>
    <property type="project" value="UniProtKB-KW"/>
</dbReference>
<dbReference type="OrthoDB" id="5592268at2759"/>
<dbReference type="Gene3D" id="2.40.70.10">
    <property type="entry name" value="Acid Proteases"/>
    <property type="match status" value="1"/>
</dbReference>
<dbReference type="Gene3D" id="4.10.60.10">
    <property type="entry name" value="Zinc finger, CCHC-type"/>
    <property type="match status" value="1"/>
</dbReference>
<dbReference type="InterPro" id="IPR036397">
    <property type="entry name" value="RNaseH_sf"/>
</dbReference>
<feature type="domain" description="Integrase catalytic" evidence="8">
    <location>
        <begin position="830"/>
        <end position="991"/>
    </location>
</feature>
<dbReference type="InterPro" id="IPR021109">
    <property type="entry name" value="Peptidase_aspartic_dom_sf"/>
</dbReference>
<dbReference type="InterPro" id="IPR001584">
    <property type="entry name" value="Integrase_cat-core"/>
</dbReference>
<dbReference type="InterPro" id="IPR050951">
    <property type="entry name" value="Retrovirus_Pol_polyprotein"/>
</dbReference>
<keyword evidence="5" id="KW-0479">Metal-binding</keyword>
<dbReference type="Gene3D" id="3.30.420.10">
    <property type="entry name" value="Ribonuclease H-like superfamily/Ribonuclease H"/>
    <property type="match status" value="1"/>
</dbReference>
<keyword evidence="5" id="KW-0862">Zinc</keyword>
<dbReference type="SMART" id="SM00343">
    <property type="entry name" value="ZnF_C2HC"/>
    <property type="match status" value="1"/>
</dbReference>
<evidence type="ECO:0000256" key="4">
    <source>
        <dbReference type="ARBA" id="ARBA00022759"/>
    </source>
</evidence>
<dbReference type="PANTHER" id="PTHR37984:SF5">
    <property type="entry name" value="PROTEIN NYNRIN-LIKE"/>
    <property type="match status" value="1"/>
</dbReference>
<evidence type="ECO:0000259" key="7">
    <source>
        <dbReference type="PROSITE" id="PS50158"/>
    </source>
</evidence>
<evidence type="ECO:0000256" key="5">
    <source>
        <dbReference type="PROSITE-ProRule" id="PRU00047"/>
    </source>
</evidence>
<accession>A0A1R1PI05</accession>
<dbReference type="InterPro" id="IPR012337">
    <property type="entry name" value="RNaseH-like_sf"/>
</dbReference>
<dbReference type="GO" id="GO:0004519">
    <property type="term" value="F:endonuclease activity"/>
    <property type="evidence" value="ECO:0007669"/>
    <property type="project" value="UniProtKB-KW"/>
</dbReference>
<feature type="compositionally biased region" description="Polar residues" evidence="6">
    <location>
        <begin position="1"/>
        <end position="18"/>
    </location>
</feature>
<dbReference type="Pfam" id="PF13650">
    <property type="entry name" value="Asp_protease_2"/>
    <property type="match status" value="1"/>
</dbReference>
<keyword evidence="4" id="KW-0255">Endonuclease</keyword>
<dbReference type="GO" id="GO:0016779">
    <property type="term" value="F:nucleotidyltransferase activity"/>
    <property type="evidence" value="ECO:0007669"/>
    <property type="project" value="UniProtKB-KW"/>
</dbReference>
<keyword evidence="3" id="KW-0540">Nuclease</keyword>
<feature type="region of interest" description="Disordered" evidence="6">
    <location>
        <begin position="66"/>
        <end position="104"/>
    </location>
</feature>
<reference evidence="10" key="1">
    <citation type="submission" date="2017-01" db="EMBL/GenBank/DDBJ databases">
        <authorList>
            <person name="Wang Y."/>
            <person name="White M."/>
            <person name="Kvist S."/>
            <person name="Moncalvo J.-M."/>
        </authorList>
    </citation>
    <scope>NUCLEOTIDE SEQUENCE [LARGE SCALE GENOMIC DNA]</scope>
    <source>
        <strain evidence="10">COL-18-3</strain>
    </source>
</reference>
<dbReference type="Pfam" id="PF17921">
    <property type="entry name" value="Integrase_H2C2"/>
    <property type="match status" value="1"/>
</dbReference>
<feature type="region of interest" description="Disordered" evidence="6">
    <location>
        <begin position="1"/>
        <end position="20"/>
    </location>
</feature>
<evidence type="ECO:0000313" key="9">
    <source>
        <dbReference type="EMBL" id="OMH80614.1"/>
    </source>
</evidence>
<feature type="domain" description="CCHC-type" evidence="7">
    <location>
        <begin position="381"/>
        <end position="397"/>
    </location>
</feature>
<dbReference type="InterPro" id="IPR041588">
    <property type="entry name" value="Integrase_H2C2"/>
</dbReference>
<dbReference type="PROSITE" id="PS50994">
    <property type="entry name" value="INTEGRASE"/>
    <property type="match status" value="1"/>
</dbReference>
<feature type="compositionally biased region" description="Basic and acidic residues" evidence="6">
    <location>
        <begin position="142"/>
        <end position="153"/>
    </location>
</feature>
<dbReference type="EMBL" id="LSSK01001129">
    <property type="protein sequence ID" value="OMH80614.1"/>
    <property type="molecule type" value="Genomic_DNA"/>
</dbReference>
<keyword evidence="5" id="KW-0863">Zinc-finger</keyword>
<protein>
    <submittedName>
        <fullName evidence="9">Pro-Pol polyprotein</fullName>
    </submittedName>
</protein>
<dbReference type="Pfam" id="PF00098">
    <property type="entry name" value="zf-CCHC"/>
    <property type="match status" value="1"/>
</dbReference>
<dbReference type="PROSITE" id="PS50158">
    <property type="entry name" value="ZF_CCHC"/>
    <property type="match status" value="1"/>
</dbReference>
<dbReference type="SUPFAM" id="SSF50630">
    <property type="entry name" value="Acid proteases"/>
    <property type="match status" value="1"/>
</dbReference>
<sequence>MSVSTISPTLYRDNSSTEPPLVHITLRGSSASISSDYTRTGMSRAETSIQNSQGFEYYDMASATGSFSNNDPMDGNQSGANPELSASPALYFSPRSMSSRNSSPKVTTVQVAKRLFIDGVNKIKEYAPKSIEIFNFETNNGKQKESPRAESSKRNIRPQVIGNKSAKEVLESNVKATQERMRKGQDDTAPGWLPVPPPTFCNSWDQDPTEFLNKFCKHVNALEQILTLEETYTYLETFLEGRIKKTLTDLMVIEEDWEEYCKLFVTTCNKYRDTSEARKQFEKYNLYNNNPITTFADLKRLFRNMNVTDEEKMSEEVFKKLNPTDKQHMRNNKDGITMKTMLSYMIQREEDYIAEDKEKTHRYETPTKNSRNINRNINNVRCYKCRQNGHYANDCPSDIQDVEMKTATPINRSQEGYQREINLVDLQEQAMAHPTISQRDMSKKINAILGKVRINGIETWFQYDSGAATNLMSYKMAQKLKLGRGHESSVTIVGVEGRKTESRYYPSVKLTFDTFNIQVPMYSIEQGKPDLLLLGVDLLACLKAQINMDKQLISCNIKGQTHQIPLMLRHEEGKEITDDPKEINLIDVTGKVINQDLTELYKQRLENMLKENEDEFANNLEEFQGARVEPVKVELLEKGPIQCKPYRLAKRLQEEVMDQIVEMETQGVIGRIGRWILKLRHYDFDVVHREGKNNPADYLSRFPWEDIPEQIEEVLYISVHGYEELRNSLQDKKSSPDNNNILSKLSVQGKDIIHTDKEKRKYLHPNELYETIYNIHYEQHRDVAATYQYLNNHFYAPNSYPVVKLIVQRCEVCQRTNYIQRRAENLHPVIPSEPFRVWGLDVAGPINPATEPEGNRYIIMAVDYFTKWPVALPVKSVNAETICTFIVELIIANFGVPKMLITDRGTHLSNEACARFNEFLGIEQKPVTAYRPSANGQIERSIQTLKQLLIKQTISRPGCWDAYIWRSLLTMRTTPHRTLGRSPAEIVYGLKLLTPEVWNSYIPTDIEKTLAMRSRINYLENKIPTYRRLIIELAKKQKIFDEERYNRGVRKRNLEIGDKVLKATTTRNPYTMHRNVGPFTVINDLGNGVYEIEDRKGHVDKVHVDRLRKYFPEYEIIPNLVTGSTRTTGAYVSKKPTNIDLIEDDQELRGEMSNE</sequence>
<proteinExistence type="predicted"/>
<evidence type="ECO:0000259" key="8">
    <source>
        <dbReference type="PROSITE" id="PS50994"/>
    </source>
</evidence>
<dbReference type="Proteomes" id="UP000188320">
    <property type="component" value="Unassembled WGS sequence"/>
</dbReference>
<dbReference type="GO" id="GO:0005634">
    <property type="term" value="C:nucleus"/>
    <property type="evidence" value="ECO:0007669"/>
    <property type="project" value="UniProtKB-ARBA"/>
</dbReference>
<dbReference type="InterPro" id="IPR036875">
    <property type="entry name" value="Znf_CCHC_sf"/>
</dbReference>